<evidence type="ECO:0000313" key="2">
    <source>
        <dbReference type="Proteomes" id="UP000192491"/>
    </source>
</evidence>
<dbReference type="EMBL" id="MTEJ01000790">
    <property type="protein sequence ID" value="OQW97775.1"/>
    <property type="molecule type" value="Genomic_DNA"/>
</dbReference>
<protein>
    <submittedName>
        <fullName evidence="1">Uncharacterized protein</fullName>
    </submittedName>
</protein>
<name>A0A1Y1Q719_9GAMM</name>
<evidence type="ECO:0000313" key="1">
    <source>
        <dbReference type="EMBL" id="OQW97775.1"/>
    </source>
</evidence>
<gene>
    <name evidence="1" type="ORF">BWK73_53825</name>
</gene>
<accession>A0A1Y1Q719</accession>
<dbReference type="AlphaFoldDB" id="A0A1Y1Q719"/>
<sequence>MAEVDLQGAAEALGDGAFSFDSLGLNTVFAFCDNGLAPAFSAGDCRLLHHVTQCFAGLLTMRIRQGGVDEEHQAGFTEFLGGG</sequence>
<organism evidence="1 2">
    <name type="scientific">Thiothrix lacustris</name>
    <dbReference type="NCBI Taxonomy" id="525917"/>
    <lineage>
        <taxon>Bacteria</taxon>
        <taxon>Pseudomonadati</taxon>
        <taxon>Pseudomonadota</taxon>
        <taxon>Gammaproteobacteria</taxon>
        <taxon>Thiotrichales</taxon>
        <taxon>Thiotrichaceae</taxon>
        <taxon>Thiothrix</taxon>
    </lineage>
</organism>
<dbReference type="Proteomes" id="UP000192491">
    <property type="component" value="Unassembled WGS sequence"/>
</dbReference>
<reference evidence="1 2" key="1">
    <citation type="submission" date="2017-01" db="EMBL/GenBank/DDBJ databases">
        <title>Novel large sulfur bacteria in the metagenomes of groundwater-fed chemosynthetic microbial mats in the Lake Huron basin.</title>
        <authorList>
            <person name="Sharrar A.M."/>
            <person name="Flood B.E."/>
            <person name="Bailey J.V."/>
            <person name="Jones D.S."/>
            <person name="Biddanda B."/>
            <person name="Ruberg S.A."/>
            <person name="Marcus D.N."/>
            <person name="Dick G.J."/>
        </authorList>
    </citation>
    <scope>NUCLEOTIDE SEQUENCE [LARGE SCALE GENOMIC DNA]</scope>
    <source>
        <strain evidence="1">A8</strain>
    </source>
</reference>
<comment type="caution">
    <text evidence="1">The sequence shown here is derived from an EMBL/GenBank/DDBJ whole genome shotgun (WGS) entry which is preliminary data.</text>
</comment>
<proteinExistence type="predicted"/>